<comment type="caution">
    <text evidence="5">The sequence shown here is derived from an EMBL/GenBank/DDBJ whole genome shotgun (WGS) entry which is preliminary data.</text>
</comment>
<name>A0A4R9C181_9FIRM</name>
<comment type="similarity">
    <text evidence="3">Belongs to the glycosyl hydrolase 84 family.</text>
</comment>
<feature type="domain" description="GH84" evidence="4">
    <location>
        <begin position="124"/>
        <end position="404"/>
    </location>
</feature>
<dbReference type="CDD" id="cd15482">
    <property type="entry name" value="Sialidase_non-viral"/>
    <property type="match status" value="1"/>
</dbReference>
<dbReference type="PANTHER" id="PTHR13170">
    <property type="entry name" value="O-GLCNACASE"/>
    <property type="match status" value="1"/>
</dbReference>
<dbReference type="InterPro" id="IPR023364">
    <property type="entry name" value="Trans_sialidase_dom3"/>
</dbReference>
<dbReference type="InterPro" id="IPR051822">
    <property type="entry name" value="Glycosyl_Hydrolase_84"/>
</dbReference>
<evidence type="ECO:0000259" key="4">
    <source>
        <dbReference type="PROSITE" id="PS52009"/>
    </source>
</evidence>
<keyword evidence="1 3" id="KW-0378">Hydrolase</keyword>
<evidence type="ECO:0000313" key="6">
    <source>
        <dbReference type="Proteomes" id="UP000297454"/>
    </source>
</evidence>
<gene>
    <name evidence="5" type="ORF">EQF91_07040</name>
</gene>
<dbReference type="InterPro" id="IPR011040">
    <property type="entry name" value="Sialidase"/>
</dbReference>
<feature type="active site" description="Proton donor" evidence="3">
    <location>
        <position position="244"/>
    </location>
</feature>
<dbReference type="Pfam" id="PF02838">
    <property type="entry name" value="Glyco_hydro_20b"/>
    <property type="match status" value="2"/>
</dbReference>
<protein>
    <recommendedName>
        <fullName evidence="4">GH84 domain-containing protein</fullName>
    </recommendedName>
</protein>
<dbReference type="SUPFAM" id="SSF50939">
    <property type="entry name" value="Sialidases"/>
    <property type="match status" value="1"/>
</dbReference>
<dbReference type="SUPFAM" id="SSF55545">
    <property type="entry name" value="beta-N-acetylhexosaminidase-like domain"/>
    <property type="match status" value="2"/>
</dbReference>
<dbReference type="Gene3D" id="1.20.58.460">
    <property type="entry name" value="Hyaluronidase post-catalytic domain-like"/>
    <property type="match status" value="2"/>
</dbReference>
<evidence type="ECO:0000256" key="1">
    <source>
        <dbReference type="ARBA" id="ARBA00022801"/>
    </source>
</evidence>
<keyword evidence="2 3" id="KW-0326">Glycosidase</keyword>
<dbReference type="RefSeq" id="WP_134744483.1">
    <property type="nucleotide sequence ID" value="NZ_SCFQ01000037.1"/>
</dbReference>
<evidence type="ECO:0000256" key="2">
    <source>
        <dbReference type="ARBA" id="ARBA00023295"/>
    </source>
</evidence>
<dbReference type="InterPro" id="IPR011496">
    <property type="entry name" value="O-GlcNAcase_cat"/>
</dbReference>
<dbReference type="PROSITE" id="PS52009">
    <property type="entry name" value="GH84"/>
    <property type="match status" value="2"/>
</dbReference>
<feature type="active site" description="Proton donor" evidence="3">
    <location>
        <position position="1307"/>
    </location>
</feature>
<dbReference type="SUPFAM" id="SSF140657">
    <property type="entry name" value="Hyaluronidase post-catalytic domain-like"/>
    <property type="match status" value="2"/>
</dbReference>
<organism evidence="5 6">
    <name type="scientific">Helcococcus ovis</name>
    <dbReference type="NCBI Taxonomy" id="72026"/>
    <lineage>
        <taxon>Bacteria</taxon>
        <taxon>Bacillati</taxon>
        <taxon>Bacillota</taxon>
        <taxon>Tissierellia</taxon>
        <taxon>Tissierellales</taxon>
        <taxon>Peptoniphilaceae</taxon>
        <taxon>Helcococcus</taxon>
    </lineage>
</organism>
<reference evidence="5 6" key="1">
    <citation type="submission" date="2019-01" db="EMBL/GenBank/DDBJ databases">
        <title>Draft Genome Sequences of Helcococcus ovis Strains Isolated from the Uterus and Vagina of Dairy Cows with Metritis.</title>
        <authorList>
            <person name="Cunha F."/>
            <person name="Jeon S.J."/>
            <person name="Kutzer P."/>
            <person name="Galvao K.N."/>
        </authorList>
    </citation>
    <scope>NUCLEOTIDE SEQUENCE [LARGE SCALE GENOMIC DNA]</scope>
    <source>
        <strain evidence="5 6">KG-37</strain>
    </source>
</reference>
<proteinExistence type="inferred from homology"/>
<dbReference type="Pfam" id="PF07555">
    <property type="entry name" value="NAGidase"/>
    <property type="match status" value="2"/>
</dbReference>
<dbReference type="GO" id="GO:0005975">
    <property type="term" value="P:carbohydrate metabolic process"/>
    <property type="evidence" value="ECO:0007669"/>
    <property type="project" value="UniProtKB-ARBA"/>
</dbReference>
<evidence type="ECO:0000256" key="3">
    <source>
        <dbReference type="PROSITE-ProRule" id="PRU01353"/>
    </source>
</evidence>
<dbReference type="GO" id="GO:0015929">
    <property type="term" value="F:hexosaminidase activity"/>
    <property type="evidence" value="ECO:0007669"/>
    <property type="project" value="UniProtKB-ARBA"/>
</dbReference>
<dbReference type="InterPro" id="IPR029018">
    <property type="entry name" value="Hex-like_dom2"/>
</dbReference>
<dbReference type="Pfam" id="PF13088">
    <property type="entry name" value="BNR_2"/>
    <property type="match status" value="1"/>
</dbReference>
<dbReference type="Proteomes" id="UP000297454">
    <property type="component" value="Unassembled WGS sequence"/>
</dbReference>
<sequence>MIKYEIYPIPQEIEYFEGQLSLNVEFNLILNEKVDEVNKNKIEKLLSSKKINLSDNANKLIILEFSDNLINHDEYQLEISTNEIKIIAKDNDALFYGIQTLEAIFEQSKNDINKLKISDYASIKYRGINEGFYGIPWSWENKKELLRFGSKFKNNLFIFAPKDDPYHREKWYELYPEKELNLLGEMAKLGNEYKNRFVYTISPFKKESNPISRENFEKSVGILIEKFEQLYSVGVKQFGVLGDDVGKLPNSVVVDVMNRLSAWSKEKGDVKDFLYCPASYVLTWAWDAQELNAYTEGFPEDVHIFFTGKETCSPVNKADVDKLKTKEIDEAHGGTGKERRDPFFWLNWPVNDIDINYRKLYMGKGELLYKDVDNIVGLVTNPMQEANASKVAIFAVSDYSWNIKSFDCEKSWSDSFKYIDKFAFEELKIIAAHMTNQNEKGIQELEESEDFKELQAAFNTAMDNALVSEVKDVLGKIKPKFEFLVKTVDRYFAKSKEEKLIKEVKPYFDAFRELLLSGVYYIDSFGALEEGQKEIGLKLYDKARYYNEKYAYHPINADLISNRFMKKSETSTLRINPIITRLKEYLDKIFAKRSNLSHAEKIFYRGLDNSKSYRIPALLETKEGTLLAFADKRNEHQYDWGNIDLVVRRKEKGQKVFSKNLVIIDPVDQDGGEMPPYVTWPVDLDIGDKSAFTIDPVVLQSNSGKIFAFVTAFPQSKGFFSIRESGNGYVEVEGNKYLELFDKEENRYYVKDSKVYTLKGELTEFTVKKDEIQPFHENGDLYKGSVKVGNIFLMNSELFIQQTSHILMTCSEDDGKTWSYPIDLNPQVKESWMKFMGVAPGRGITLKSGRIIFPAYFTNEYTRQNTCLVYSDDDGKTWHRSQSVNENRKIEDEILNDKEEYNYFYQTSESQLVQLDNGDIKVFVRNQFHGKPVHIQIATSKDNGETFESELVDVNFESQSNCQLSVVHTHYQDKEYVLVSSPSSAHSNERFNGRIYIGEVSDTGEINFVNSKYISFGMFWYSSMEKFGDKFAIMYEGGDSLMHNDMDIMYREFNWEYLLENEETLRYEIYPVPKHLEYRYRSTYLNKTFELNFGEGISDYNKLKLNEIIDELNFDVTEDSSIKVNLKLDESLEKFDQYTIEIEENIINISAQSNDALYYSYMTLLQIFEQNSKFVRNLYINDYATQKIRGTIEGYYGIPYSTELRKDVMEFSSKIKANVFIYAPKDDPYHREKWFEPYPAKELEDFKMLGELGNKIKTRFVWTISPFKKECNPINEESFEENIKLLLAKLDQVYEIGLRQFGVLGDDVGALPKEVVVKVMNRVNEWAKSKKDKIYDFVFVPEGYVLADWGFRPDELDLYSSEFPDNVQIMFTGDNTCAPITQKSVIDFKNREIKRGERRDPLFWLNWPVNDIDRTSYRRLFMGKGEMLEPGTKGLVGSLTNPLEEGYASLVALFAIADYSWNTEDFYAQKSWEASFKYIDENVSDELYEICKHMSNTDASGTNSDNGGISNLEESEELKTFIENFEETFESDNIFEYRYNLYKLKREYFNIYESIEKYYKNFSNSKLAVQIKPYVLNLRDKSKAAFNFIFAIELIKKNELEKAKEKFEIGKKLLKDSKKYEVFTKTSEFPAKNLKAVSGTYRIDKNIAQIVEFLTKTLK</sequence>
<dbReference type="Gene3D" id="2.120.10.10">
    <property type="match status" value="1"/>
</dbReference>
<dbReference type="InterPro" id="IPR017853">
    <property type="entry name" value="GH"/>
</dbReference>
<dbReference type="PANTHER" id="PTHR13170:SF16">
    <property type="entry name" value="PROTEIN O-GLCNACASE"/>
    <property type="match status" value="1"/>
</dbReference>
<feature type="domain" description="GH84" evidence="4">
    <location>
        <begin position="1187"/>
        <end position="1464"/>
    </location>
</feature>
<dbReference type="Gene3D" id="3.30.379.10">
    <property type="entry name" value="Chitobiase/beta-hexosaminidase domain 2-like"/>
    <property type="match status" value="2"/>
</dbReference>
<keyword evidence="6" id="KW-1185">Reference proteome</keyword>
<accession>A0A4R9C181</accession>
<dbReference type="Gene3D" id="2.40.220.10">
    <property type="entry name" value="Intramolecular Trans-sialidase, Domain 3"/>
    <property type="match status" value="1"/>
</dbReference>
<dbReference type="InterPro" id="IPR036278">
    <property type="entry name" value="Sialidase_sf"/>
</dbReference>
<dbReference type="SUPFAM" id="SSF51445">
    <property type="entry name" value="(Trans)glycosidases"/>
    <property type="match status" value="2"/>
</dbReference>
<dbReference type="EMBL" id="SCFR01000028">
    <property type="protein sequence ID" value="TFF64846.1"/>
    <property type="molecule type" value="Genomic_DNA"/>
</dbReference>
<dbReference type="GO" id="GO:1901135">
    <property type="term" value="P:carbohydrate derivative metabolic process"/>
    <property type="evidence" value="ECO:0007669"/>
    <property type="project" value="UniProtKB-ARBA"/>
</dbReference>
<evidence type="ECO:0000313" key="5">
    <source>
        <dbReference type="EMBL" id="TFF64846.1"/>
    </source>
</evidence>
<dbReference type="InterPro" id="IPR015882">
    <property type="entry name" value="HEX_bac_N"/>
</dbReference>
<dbReference type="Gene3D" id="3.20.20.80">
    <property type="entry name" value="Glycosidases"/>
    <property type="match status" value="2"/>
</dbReference>